<evidence type="ECO:0000313" key="10">
    <source>
        <dbReference type="Proteomes" id="UP001159427"/>
    </source>
</evidence>
<dbReference type="PANTHER" id="PTHR12450">
    <property type="entry name" value="DENTIN MATRIX PROTEIN 4 PROTEIN FAM20"/>
    <property type="match status" value="1"/>
</dbReference>
<comment type="subcellular location">
    <subcellularLocation>
        <location evidence="1">Golgi apparatus</location>
    </subcellularLocation>
</comment>
<keyword evidence="7" id="KW-0812">Transmembrane</keyword>
<accession>A0ABN8SCU4</accession>
<evidence type="ECO:0000256" key="7">
    <source>
        <dbReference type="SAM" id="Phobius"/>
    </source>
</evidence>
<keyword evidence="7" id="KW-1133">Transmembrane helix</keyword>
<dbReference type="CDD" id="cd10314">
    <property type="entry name" value="FAM20_C"/>
    <property type="match status" value="1"/>
</dbReference>
<dbReference type="Pfam" id="PF06702">
    <property type="entry name" value="Fam20C"/>
    <property type="match status" value="1"/>
</dbReference>
<evidence type="ECO:0000256" key="3">
    <source>
        <dbReference type="ARBA" id="ARBA00023034"/>
    </source>
</evidence>
<feature type="domain" description="FAM20 C-terminal" evidence="8">
    <location>
        <begin position="275"/>
        <end position="485"/>
    </location>
</feature>
<keyword evidence="5" id="KW-0325">Glycoprotein</keyword>
<dbReference type="InterPro" id="IPR009581">
    <property type="entry name" value="FAM20_C"/>
</dbReference>
<evidence type="ECO:0000256" key="2">
    <source>
        <dbReference type="ARBA" id="ARBA00006557"/>
    </source>
</evidence>
<dbReference type="EMBL" id="CALNXI010002627">
    <property type="protein sequence ID" value="CAH3189532.1"/>
    <property type="molecule type" value="Genomic_DNA"/>
</dbReference>
<keyword evidence="7" id="KW-0472">Membrane</keyword>
<reference evidence="9 10" key="1">
    <citation type="submission" date="2022-05" db="EMBL/GenBank/DDBJ databases">
        <authorList>
            <consortium name="Genoscope - CEA"/>
            <person name="William W."/>
        </authorList>
    </citation>
    <scope>NUCLEOTIDE SEQUENCE [LARGE SCALE GENOMIC DNA]</scope>
</reference>
<keyword evidence="10" id="KW-1185">Reference proteome</keyword>
<feature type="transmembrane region" description="Helical" evidence="7">
    <location>
        <begin position="24"/>
        <end position="42"/>
    </location>
</feature>
<evidence type="ECO:0000259" key="8">
    <source>
        <dbReference type="Pfam" id="PF06702"/>
    </source>
</evidence>
<evidence type="ECO:0000256" key="1">
    <source>
        <dbReference type="ARBA" id="ARBA00004555"/>
    </source>
</evidence>
<evidence type="ECO:0000256" key="5">
    <source>
        <dbReference type="ARBA" id="ARBA00023180"/>
    </source>
</evidence>
<proteinExistence type="inferred from homology"/>
<keyword evidence="4" id="KW-1015">Disulfide bond</keyword>
<evidence type="ECO:0000256" key="6">
    <source>
        <dbReference type="SAM" id="MobiDB-lite"/>
    </source>
</evidence>
<gene>
    <name evidence="9" type="ORF">PEVE_00019474</name>
</gene>
<comment type="caution">
    <text evidence="9">The sequence shown here is derived from an EMBL/GenBank/DDBJ whole genome shotgun (WGS) entry which is preliminary data.</text>
</comment>
<comment type="similarity">
    <text evidence="2">Belongs to the FAM20 family.</text>
</comment>
<dbReference type="InterPro" id="IPR024869">
    <property type="entry name" value="FAM20"/>
</dbReference>
<organism evidence="9 10">
    <name type="scientific">Porites evermanni</name>
    <dbReference type="NCBI Taxonomy" id="104178"/>
    <lineage>
        <taxon>Eukaryota</taxon>
        <taxon>Metazoa</taxon>
        <taxon>Cnidaria</taxon>
        <taxon>Anthozoa</taxon>
        <taxon>Hexacorallia</taxon>
        <taxon>Scleractinia</taxon>
        <taxon>Fungiina</taxon>
        <taxon>Poritidae</taxon>
        <taxon>Porites</taxon>
    </lineage>
</organism>
<feature type="region of interest" description="Disordered" evidence="6">
    <location>
        <begin position="72"/>
        <end position="96"/>
    </location>
</feature>
<keyword evidence="3" id="KW-0333">Golgi apparatus</keyword>
<dbReference type="PANTHER" id="PTHR12450:SF14">
    <property type="entry name" value="GLYCOSAMINOGLYCAN XYLOSYLKINASE"/>
    <property type="match status" value="1"/>
</dbReference>
<protein>
    <recommendedName>
        <fullName evidence="8">FAM20 C-terminal domain-containing protein</fullName>
    </recommendedName>
</protein>
<dbReference type="Proteomes" id="UP001159427">
    <property type="component" value="Unassembled WGS sequence"/>
</dbReference>
<sequence length="492" mass="57115">MVEIWPLSVFYRAYFGTMKFKERFAFCMCLVCLVVPFLWLRWQISDENKHPLILSVSDTQSLMDEMDFNRVDHTHRKQRSNEQMLMSRSERKDHVKPSVSISLENREEKYVGDVDAEQGKKLKRQDAINDVDYEYDDPWTIWKDMVKSRQITSNNDSDSINMILEAMIYKPIVAAGVGHGGTQLKASLILEGNQRVVFKPMRYSRDYVIEGPPYKGFDRHNGEIAAFHLDRILGFYRAPPVAGRRVNLEEEIEPIGEKRLMDTFFKEGMKNYCINSKNTCFYGVCYYCKKAEAACANGTVMEGSVTLWLPAGWPLKNWRHPWQRTYRDDRKALWEMDNTYCKKKVLRTPPYNSGPRLLDIMDTALFDFLIGNGDRHHYETFRDEGDSGMLLHLDNAKSFGNPYHDEMSILAPVYQCCKVRKSTWNRFLSLSRERTPLSELLRQATKDDPVAPVLSEPQFKAIDRRLKIAMDTVKKCIRQNGESAVLVADQVA</sequence>
<evidence type="ECO:0000256" key="4">
    <source>
        <dbReference type="ARBA" id="ARBA00023157"/>
    </source>
</evidence>
<evidence type="ECO:0000313" key="9">
    <source>
        <dbReference type="EMBL" id="CAH3189532.1"/>
    </source>
</evidence>
<name>A0ABN8SCU4_9CNID</name>